<dbReference type="AlphaFoldDB" id="A0A8A3NXM6"/>
<evidence type="ECO:0000313" key="3">
    <source>
        <dbReference type="Proteomes" id="UP000672032"/>
    </source>
</evidence>
<organism evidence="2 3">
    <name type="scientific">Monilinia vaccinii-corymbosi</name>
    <dbReference type="NCBI Taxonomy" id="61207"/>
    <lineage>
        <taxon>Eukaryota</taxon>
        <taxon>Fungi</taxon>
        <taxon>Dikarya</taxon>
        <taxon>Ascomycota</taxon>
        <taxon>Pezizomycotina</taxon>
        <taxon>Leotiomycetes</taxon>
        <taxon>Helotiales</taxon>
        <taxon>Sclerotiniaceae</taxon>
        <taxon>Monilinia</taxon>
    </lineage>
</organism>
<proteinExistence type="predicted"/>
<dbReference type="OrthoDB" id="248923at2759"/>
<keyword evidence="3" id="KW-1185">Reference proteome</keyword>
<protein>
    <submittedName>
        <fullName evidence="2">Uncharacterized protein</fullName>
    </submittedName>
</protein>
<feature type="region of interest" description="Disordered" evidence="1">
    <location>
        <begin position="742"/>
        <end position="761"/>
    </location>
</feature>
<feature type="region of interest" description="Disordered" evidence="1">
    <location>
        <begin position="1"/>
        <end position="46"/>
    </location>
</feature>
<feature type="compositionally biased region" description="Basic and acidic residues" evidence="1">
    <location>
        <begin position="747"/>
        <end position="759"/>
    </location>
</feature>
<feature type="compositionally biased region" description="Basic residues" evidence="1">
    <location>
        <begin position="1"/>
        <end position="13"/>
    </location>
</feature>
<feature type="compositionally biased region" description="Polar residues" evidence="1">
    <location>
        <begin position="785"/>
        <end position="810"/>
    </location>
</feature>
<feature type="compositionally biased region" description="Polar residues" evidence="1">
    <location>
        <begin position="483"/>
        <end position="498"/>
    </location>
</feature>
<accession>A0A8A3NXM6</accession>
<dbReference type="Proteomes" id="UP000672032">
    <property type="component" value="Chromosome 1"/>
</dbReference>
<feature type="region of interest" description="Disordered" evidence="1">
    <location>
        <begin position="614"/>
        <end position="670"/>
    </location>
</feature>
<feature type="compositionally biased region" description="Gly residues" evidence="1">
    <location>
        <begin position="644"/>
        <end position="658"/>
    </location>
</feature>
<dbReference type="EMBL" id="CP063405">
    <property type="protein sequence ID" value="QSZ29242.1"/>
    <property type="molecule type" value="Genomic_DNA"/>
</dbReference>
<feature type="region of interest" description="Disordered" evidence="1">
    <location>
        <begin position="483"/>
        <end position="502"/>
    </location>
</feature>
<feature type="region of interest" description="Disordered" evidence="1">
    <location>
        <begin position="68"/>
        <end position="103"/>
    </location>
</feature>
<feature type="region of interest" description="Disordered" evidence="1">
    <location>
        <begin position="1085"/>
        <end position="1114"/>
    </location>
</feature>
<evidence type="ECO:0000256" key="1">
    <source>
        <dbReference type="SAM" id="MobiDB-lite"/>
    </source>
</evidence>
<name>A0A8A3NXM6_9HELO</name>
<evidence type="ECO:0000313" key="2">
    <source>
        <dbReference type="EMBL" id="QSZ29242.1"/>
    </source>
</evidence>
<feature type="compositionally biased region" description="Low complexity" evidence="1">
    <location>
        <begin position="80"/>
        <end position="96"/>
    </location>
</feature>
<feature type="compositionally biased region" description="Polar residues" evidence="1">
    <location>
        <begin position="1093"/>
        <end position="1102"/>
    </location>
</feature>
<feature type="region of interest" description="Disordered" evidence="1">
    <location>
        <begin position="769"/>
        <end position="854"/>
    </location>
</feature>
<feature type="compositionally biased region" description="Basic and acidic residues" evidence="1">
    <location>
        <begin position="626"/>
        <end position="639"/>
    </location>
</feature>
<sequence>MAPRSRPSRRPSLARHSSQLRHSNAYAVFGGAPTRRSNLTEQSSEERNAIANITERKSSITTVASTFGENSSQNARPKVSTWASAGSTSISGTTIDESSEPSRAEKAAHKKALKKARKENPNVDSNFVYLPKGLNNRIKNRDPFRSQLRRLFKAKKKCIHKPLDRSQPASIPKLRYKSDHLEPAPMRFAPQIAPARGLNKRVGQDDMGSNFGGSFQAYKVETVEERAKRAKEIQLQHNLRKATDMKLRLEGREQINNPLIGRAPPIKSARVKAAVTPNIGEASPREVLLAEQAKPHLSHPRLHGSIQNSDKSLVKGTTPFTSEEILSSKKPLHSSLTKKPRRKLSVSFADSVEPFTIPNPDYGDSTIQELGDTGSDCELLKSDRIDPLVRGNLLGRQLRKRSEGSAIHIEDSFQESSIAEREEDASKVKQIQLQGELTALVTGRSDDIRETYHSRPENSKDVSSAKLSNDFNAAYSYEDKNLANQARQENSSNSSNPDTYDKITNFLLSSNTIAPQIPTKPSLQQISQKNLNSGSSIVNDKPPTLVTINPPTRSEVTNYLSELVKLIELHQERMVFLQKNKEHHRLQYGELQDPGARVKPCELLARVSRFFAEGGSKKKNPNDSQLARRERRWFTRDPKPAPPGQGGNTSGGEVGAGGDCREGDGQQRPFLESLSPRQRLYYKYNYVPPTPEARAAEAEELRSERLRKAEEVAALANEAVQAAYRAVLGDFDSLDAAAASFAPRSRGGIERDSTSDRANNRSHVTLGALSHEERGLGNSPAFTAAANSSTVRQRSQTSFGYSSPTSSLQVPQIKENRDTGGAARRLSTQSTAPQRTELKSISRRASSYNLPRGKQYSREEPSYWINSDTLFTEESDTDGVYRAYYQSSSSDKIPNKKTAINQKVESIQFPKSEAQVTPQLEKVQLPRAARRPILESQIIEASQPRPILTEEERPEPERRVALARLPRGPDPNPERTALVRRFFRSPQDNLKEDEALKAAAQRLEVSTTTAVNPVRETQASAAVNHTRQLQARVAANSARHLQVPVAANPARQSQILTTINPVRELTEPPVSNSAEVNRLRVARAQQHTRELQSNRNISSGSPVSRGAYTFGFDS</sequence>
<gene>
    <name evidence="2" type="ORF">DSL72_003754</name>
</gene>
<reference evidence="2" key="1">
    <citation type="submission" date="2020-10" db="EMBL/GenBank/DDBJ databases">
        <title>Genome Sequence of Monilinia vaccinii-corymbosi Sheds Light on Mummy Berry Disease Infection of Blueberry and Mating Type.</title>
        <authorList>
            <person name="Yow A.G."/>
            <person name="Zhang Y."/>
            <person name="Bansal K."/>
            <person name="Eacker S.M."/>
            <person name="Sullivan S."/>
            <person name="Liachko I."/>
            <person name="Cubeta M.A."/>
            <person name="Rollins J.A."/>
            <person name="Ashrafi H."/>
        </authorList>
    </citation>
    <scope>NUCLEOTIDE SEQUENCE</scope>
    <source>
        <strain evidence="2">RL-1</strain>
    </source>
</reference>